<protein>
    <submittedName>
        <fullName evidence="7">von Willebrand factor type A</fullName>
    </submittedName>
</protein>
<dbReference type="InterPro" id="IPR002035">
    <property type="entry name" value="VWF_A"/>
</dbReference>
<dbReference type="Gene3D" id="3.40.50.410">
    <property type="entry name" value="von Willebrand factor, type A domain"/>
    <property type="match status" value="1"/>
</dbReference>
<keyword evidence="8" id="KW-1185">Reference proteome</keyword>
<dbReference type="HOGENOM" id="CLU_071823_0_0_4"/>
<sequence length="326" mass="35716" precursor="true">MNFVTPWVLLLLPLALVPLLLDRQHSKSYSWMQLIPRDGLSDLLGLLLKILAALALMFIILGVAGPATPSQPIERTGVGAQLVLIIDRSASMDDPFSGAIASGRAGESKAAAAERLITRFVNERKNDMFGMVTFSNSAMHVLPLTESKEAILAAIRAAGGSALFQTNIGSGLTTGLAQFDKTPDSGSRAIILLSDGGGRIGAATQEKIRDWLDRMHVTLYWIVLRQPGSISIFDETYKTPDDRPPPPAIELNDYFKTLRSGYQPYEAEDPQSLAAAIQDINRKEKKPIKYIEEIPGKDYAPWCYSIAAVLIALLLAVKFIEVRTWH</sequence>
<keyword evidence="3 5" id="KW-1133">Transmembrane helix</keyword>
<dbReference type="CDD" id="cd00198">
    <property type="entry name" value="vWFA"/>
    <property type="match status" value="1"/>
</dbReference>
<evidence type="ECO:0000313" key="7">
    <source>
        <dbReference type="EMBL" id="ACT50115.1"/>
    </source>
</evidence>
<dbReference type="PANTHER" id="PTHR22550">
    <property type="entry name" value="SPORE GERMINATION PROTEIN"/>
    <property type="match status" value="1"/>
</dbReference>
<feature type="transmembrane region" description="Helical" evidence="5">
    <location>
        <begin position="299"/>
        <end position="320"/>
    </location>
</feature>
<evidence type="ECO:0000256" key="4">
    <source>
        <dbReference type="ARBA" id="ARBA00023136"/>
    </source>
</evidence>
<keyword evidence="1" id="KW-1003">Cell membrane</keyword>
<feature type="domain" description="VWFA" evidence="6">
    <location>
        <begin position="81"/>
        <end position="280"/>
    </location>
</feature>
<evidence type="ECO:0000256" key="2">
    <source>
        <dbReference type="ARBA" id="ARBA00022692"/>
    </source>
</evidence>
<dbReference type="AlphaFoldDB" id="C6XC40"/>
<dbReference type="SMART" id="SM00327">
    <property type="entry name" value="VWA"/>
    <property type="match status" value="1"/>
</dbReference>
<evidence type="ECO:0000313" key="8">
    <source>
        <dbReference type="Proteomes" id="UP000002743"/>
    </source>
</evidence>
<dbReference type="OrthoDB" id="6206554at2"/>
<dbReference type="InterPro" id="IPR050768">
    <property type="entry name" value="UPF0353/GerABKA_families"/>
</dbReference>
<proteinExistence type="predicted"/>
<dbReference type="STRING" id="582744.Msip34_0867"/>
<dbReference type="PANTHER" id="PTHR22550:SF5">
    <property type="entry name" value="LEUCINE ZIPPER PROTEIN 4"/>
    <property type="match status" value="1"/>
</dbReference>
<keyword evidence="2 5" id="KW-0812">Transmembrane</keyword>
<dbReference type="PROSITE" id="PS50234">
    <property type="entry name" value="VWFA"/>
    <property type="match status" value="1"/>
</dbReference>
<dbReference type="RefSeq" id="WP_015829671.1">
    <property type="nucleotide sequence ID" value="NC_012969.1"/>
</dbReference>
<dbReference type="EMBL" id="CP001674">
    <property type="protein sequence ID" value="ACT50115.1"/>
    <property type="molecule type" value="Genomic_DNA"/>
</dbReference>
<feature type="transmembrane region" description="Helical" evidence="5">
    <location>
        <begin position="43"/>
        <end position="65"/>
    </location>
</feature>
<keyword evidence="4 5" id="KW-0472">Membrane</keyword>
<dbReference type="Pfam" id="PF13519">
    <property type="entry name" value="VWA_2"/>
    <property type="match status" value="1"/>
</dbReference>
<dbReference type="KEGG" id="mei:Msip34_0867"/>
<dbReference type="Proteomes" id="UP000002743">
    <property type="component" value="Chromosome"/>
</dbReference>
<dbReference type="InterPro" id="IPR036465">
    <property type="entry name" value="vWFA_dom_sf"/>
</dbReference>
<accession>C6XC40</accession>
<reference evidence="8" key="1">
    <citation type="submission" date="2009-07" db="EMBL/GenBank/DDBJ databases">
        <title>Complete sequence of chromosome of Methylovorus sp. SIP3-4.</title>
        <authorList>
            <person name="Lucas S."/>
            <person name="Copeland A."/>
            <person name="Lapidus A."/>
            <person name="Glavina del Rio T."/>
            <person name="Tice H."/>
            <person name="Bruce D."/>
            <person name="Goodwin L."/>
            <person name="Pitluck S."/>
            <person name="Clum A."/>
            <person name="Larimer F."/>
            <person name="Land M."/>
            <person name="Hauser L."/>
            <person name="Kyrpides N."/>
            <person name="Mikhailova N."/>
            <person name="Kayluzhnaya M."/>
            <person name="Chistoserdova L."/>
        </authorList>
    </citation>
    <scope>NUCLEOTIDE SEQUENCE [LARGE SCALE GENOMIC DNA]</scope>
    <source>
        <strain evidence="8">SIP3-4</strain>
    </source>
</reference>
<reference evidence="7 8" key="2">
    <citation type="journal article" date="2011" name="J. Bacteriol.">
        <title>Genomes of three methylotrophs from a single niche uncover genetic and metabolic divergence of Methylophilaceae.</title>
        <authorList>
            <person name="Lapidus A."/>
            <person name="Clum A."/>
            <person name="Labutti K."/>
            <person name="Kaluzhnaya M.G."/>
            <person name="Lim S."/>
            <person name="Beck D.A."/>
            <person name="Glavina Del Rio T."/>
            <person name="Nolan M."/>
            <person name="Mavromatis K."/>
            <person name="Huntemann M."/>
            <person name="Lucas S."/>
            <person name="Lidstrom M.E."/>
            <person name="Ivanova N."/>
            <person name="Chistoserdova L."/>
        </authorList>
    </citation>
    <scope>NUCLEOTIDE SEQUENCE [LARGE SCALE GENOMIC DNA]</scope>
    <source>
        <strain evidence="7 8">SIP3-4</strain>
    </source>
</reference>
<evidence type="ECO:0000256" key="3">
    <source>
        <dbReference type="ARBA" id="ARBA00022989"/>
    </source>
</evidence>
<dbReference type="SUPFAM" id="SSF53300">
    <property type="entry name" value="vWA-like"/>
    <property type="match status" value="1"/>
</dbReference>
<feature type="transmembrane region" description="Helical" evidence="5">
    <location>
        <begin position="6"/>
        <end position="22"/>
    </location>
</feature>
<organism evidence="7 8">
    <name type="scientific">Methylovorus glucosotrophus (strain SIP3-4)</name>
    <dbReference type="NCBI Taxonomy" id="582744"/>
    <lineage>
        <taxon>Bacteria</taxon>
        <taxon>Pseudomonadati</taxon>
        <taxon>Pseudomonadota</taxon>
        <taxon>Betaproteobacteria</taxon>
        <taxon>Nitrosomonadales</taxon>
        <taxon>Methylophilaceae</taxon>
        <taxon>Methylovorus</taxon>
    </lineage>
</organism>
<dbReference type="eggNOG" id="COG2304">
    <property type="taxonomic scope" value="Bacteria"/>
</dbReference>
<evidence type="ECO:0000256" key="1">
    <source>
        <dbReference type="ARBA" id="ARBA00022475"/>
    </source>
</evidence>
<evidence type="ECO:0000259" key="6">
    <source>
        <dbReference type="PROSITE" id="PS50234"/>
    </source>
</evidence>
<gene>
    <name evidence="7" type="ordered locus">Msip34_0867</name>
</gene>
<evidence type="ECO:0000256" key="5">
    <source>
        <dbReference type="SAM" id="Phobius"/>
    </source>
</evidence>
<name>C6XC40_METGS</name>